<accession>A0A846S780</accession>
<dbReference type="InterPro" id="IPR036291">
    <property type="entry name" value="NAD(P)-bd_dom_sf"/>
</dbReference>
<comment type="similarity">
    <text evidence="1 4">Belongs to the ketopantoate reductase family.</text>
</comment>
<dbReference type="Pfam" id="PF02558">
    <property type="entry name" value="ApbA"/>
    <property type="match status" value="1"/>
</dbReference>
<dbReference type="PANTHER" id="PTHR21708:SF26">
    <property type="entry name" value="2-DEHYDROPANTOATE 2-REDUCTASE"/>
    <property type="match status" value="1"/>
</dbReference>
<evidence type="ECO:0000259" key="7">
    <source>
        <dbReference type="Pfam" id="PF08546"/>
    </source>
</evidence>
<gene>
    <name evidence="8" type="ORF">BKA07_001712</name>
</gene>
<sequence>MARILIMGLGALGSVYAALMKSAGHEVHGVGLAADHIGAASTQGLRVSGASGDRTVRLDSVSTTTDGIDGHFGLIIIATKAYDVEQAAADTAPLVGPNTIIQSIQNGIGSMDLVAPHLPQSQLCLGVVGGFGASIPEPGHAHHNGMALVRFSPYADLPMAEVEKAVYIWRSAGFDATSLLDPSQVIWEKLIMNVAFSGPGVLNRLTIGEMLTDKNAWRVSRACLEEAFAVAKASEVPLDITDPVEHVRALAGNIPDAKPSMLLDALRGSRGEIDVINGSVVRFGRRVDVPTPVNSTVVNLVKAWEATLNK</sequence>
<comment type="pathway">
    <text evidence="4">Cofactor biosynthesis; (R)-pantothenate biosynthesis; (R)-pantoate from 3-methyl-2-oxobutanoate: step 2/2.</text>
</comment>
<feature type="signal peptide" evidence="5">
    <location>
        <begin position="1"/>
        <end position="17"/>
    </location>
</feature>
<dbReference type="Proteomes" id="UP000576792">
    <property type="component" value="Unassembled WGS sequence"/>
</dbReference>
<evidence type="ECO:0000256" key="3">
    <source>
        <dbReference type="ARBA" id="ARBA00023002"/>
    </source>
</evidence>
<proteinExistence type="inferred from homology"/>
<keyword evidence="5" id="KW-0732">Signal</keyword>
<dbReference type="GO" id="GO:0008677">
    <property type="term" value="F:2-dehydropantoate 2-reductase activity"/>
    <property type="evidence" value="ECO:0007669"/>
    <property type="project" value="UniProtKB-EC"/>
</dbReference>
<name>A0A846S780_9MICO</name>
<feature type="domain" description="Ketopantoate reductase C-terminal" evidence="7">
    <location>
        <begin position="184"/>
        <end position="303"/>
    </location>
</feature>
<dbReference type="Gene3D" id="1.10.1040.10">
    <property type="entry name" value="N-(1-d-carboxylethyl)-l-norvaline Dehydrogenase, domain 2"/>
    <property type="match status" value="1"/>
</dbReference>
<dbReference type="InterPro" id="IPR008927">
    <property type="entry name" value="6-PGluconate_DH-like_C_sf"/>
</dbReference>
<evidence type="ECO:0000256" key="4">
    <source>
        <dbReference type="RuleBase" id="RU362068"/>
    </source>
</evidence>
<dbReference type="EC" id="1.1.1.169" evidence="4"/>
<comment type="function">
    <text evidence="4">Catalyzes the NADPH-dependent reduction of ketopantoate into pantoic acid.</text>
</comment>
<evidence type="ECO:0000256" key="1">
    <source>
        <dbReference type="ARBA" id="ARBA00007870"/>
    </source>
</evidence>
<keyword evidence="9" id="KW-1185">Reference proteome</keyword>
<evidence type="ECO:0000259" key="6">
    <source>
        <dbReference type="Pfam" id="PF02558"/>
    </source>
</evidence>
<dbReference type="NCBIfam" id="TIGR00745">
    <property type="entry name" value="apbA_panE"/>
    <property type="match status" value="1"/>
</dbReference>
<keyword evidence="4" id="KW-0566">Pantothenate biosynthesis</keyword>
<dbReference type="UniPathway" id="UPA00028">
    <property type="reaction ID" value="UER00004"/>
</dbReference>
<dbReference type="InterPro" id="IPR013328">
    <property type="entry name" value="6PGD_dom2"/>
</dbReference>
<keyword evidence="3 4" id="KW-0560">Oxidoreductase</keyword>
<comment type="caution">
    <text evidence="8">The sequence shown here is derived from an EMBL/GenBank/DDBJ whole genome shotgun (WGS) entry which is preliminary data.</text>
</comment>
<organism evidence="8 9">
    <name type="scientific">Brevibacterium marinum</name>
    <dbReference type="NCBI Taxonomy" id="418643"/>
    <lineage>
        <taxon>Bacteria</taxon>
        <taxon>Bacillati</taxon>
        <taxon>Actinomycetota</taxon>
        <taxon>Actinomycetes</taxon>
        <taxon>Micrococcales</taxon>
        <taxon>Brevibacteriaceae</taxon>
        <taxon>Brevibacterium</taxon>
    </lineage>
</organism>
<feature type="chain" id="PRO_5039107065" description="2-dehydropantoate 2-reductase" evidence="5">
    <location>
        <begin position="18"/>
        <end position="310"/>
    </location>
</feature>
<keyword evidence="2 4" id="KW-0521">NADP</keyword>
<dbReference type="FunFam" id="1.10.1040.10:FF:000017">
    <property type="entry name" value="2-dehydropantoate 2-reductase"/>
    <property type="match status" value="1"/>
</dbReference>
<dbReference type="PANTHER" id="PTHR21708">
    <property type="entry name" value="PROBABLE 2-DEHYDROPANTOATE 2-REDUCTASE"/>
    <property type="match status" value="1"/>
</dbReference>
<dbReference type="SUPFAM" id="SSF48179">
    <property type="entry name" value="6-phosphogluconate dehydrogenase C-terminal domain-like"/>
    <property type="match status" value="1"/>
</dbReference>
<evidence type="ECO:0000313" key="9">
    <source>
        <dbReference type="Proteomes" id="UP000576792"/>
    </source>
</evidence>
<dbReference type="RefSeq" id="WP_167950521.1">
    <property type="nucleotide sequence ID" value="NZ_BAAAPQ010000025.1"/>
</dbReference>
<dbReference type="Pfam" id="PF08546">
    <property type="entry name" value="ApbA_C"/>
    <property type="match status" value="1"/>
</dbReference>
<dbReference type="InterPro" id="IPR051402">
    <property type="entry name" value="KPR-Related"/>
</dbReference>
<dbReference type="EMBL" id="JAATJN010000001">
    <property type="protein sequence ID" value="NJC56677.1"/>
    <property type="molecule type" value="Genomic_DNA"/>
</dbReference>
<dbReference type="GO" id="GO:0005737">
    <property type="term" value="C:cytoplasm"/>
    <property type="evidence" value="ECO:0007669"/>
    <property type="project" value="TreeGrafter"/>
</dbReference>
<reference evidence="8 9" key="1">
    <citation type="submission" date="2020-03" db="EMBL/GenBank/DDBJ databases">
        <title>Sequencing the genomes of 1000 actinobacteria strains.</title>
        <authorList>
            <person name="Klenk H.-P."/>
        </authorList>
    </citation>
    <scope>NUCLEOTIDE SEQUENCE [LARGE SCALE GENOMIC DNA]</scope>
    <source>
        <strain evidence="8 9">DSM 18964</strain>
    </source>
</reference>
<dbReference type="SUPFAM" id="SSF51735">
    <property type="entry name" value="NAD(P)-binding Rossmann-fold domains"/>
    <property type="match status" value="1"/>
</dbReference>
<dbReference type="Gene3D" id="3.40.50.720">
    <property type="entry name" value="NAD(P)-binding Rossmann-like Domain"/>
    <property type="match status" value="1"/>
</dbReference>
<protein>
    <recommendedName>
        <fullName evidence="4">2-dehydropantoate 2-reductase</fullName>
        <ecNumber evidence="4">1.1.1.169</ecNumber>
    </recommendedName>
    <alternativeName>
        <fullName evidence="4">Ketopantoate reductase</fullName>
    </alternativeName>
</protein>
<evidence type="ECO:0000313" key="8">
    <source>
        <dbReference type="EMBL" id="NJC56677.1"/>
    </source>
</evidence>
<evidence type="ECO:0000256" key="5">
    <source>
        <dbReference type="SAM" id="SignalP"/>
    </source>
</evidence>
<comment type="catalytic activity">
    <reaction evidence="4">
        <text>(R)-pantoate + NADP(+) = 2-dehydropantoate + NADPH + H(+)</text>
        <dbReference type="Rhea" id="RHEA:16233"/>
        <dbReference type="ChEBI" id="CHEBI:11561"/>
        <dbReference type="ChEBI" id="CHEBI:15378"/>
        <dbReference type="ChEBI" id="CHEBI:15980"/>
        <dbReference type="ChEBI" id="CHEBI:57783"/>
        <dbReference type="ChEBI" id="CHEBI:58349"/>
        <dbReference type="EC" id="1.1.1.169"/>
    </reaction>
</comment>
<feature type="domain" description="Ketopantoate reductase N-terminal" evidence="6">
    <location>
        <begin position="4"/>
        <end position="154"/>
    </location>
</feature>
<dbReference type="InterPro" id="IPR013332">
    <property type="entry name" value="KPR_N"/>
</dbReference>
<dbReference type="InterPro" id="IPR003710">
    <property type="entry name" value="ApbA"/>
</dbReference>
<evidence type="ECO:0000256" key="2">
    <source>
        <dbReference type="ARBA" id="ARBA00022857"/>
    </source>
</evidence>
<dbReference type="InterPro" id="IPR013752">
    <property type="entry name" value="KPA_reductase"/>
</dbReference>
<dbReference type="GO" id="GO:0015940">
    <property type="term" value="P:pantothenate biosynthetic process"/>
    <property type="evidence" value="ECO:0007669"/>
    <property type="project" value="UniProtKB-UniPathway"/>
</dbReference>
<dbReference type="AlphaFoldDB" id="A0A846S780"/>